<dbReference type="STRING" id="47427.A0A2H3D1P9"/>
<feature type="domain" description="Peptidase C14 caspase" evidence="2">
    <location>
        <begin position="3"/>
        <end position="239"/>
    </location>
</feature>
<reference evidence="4" key="1">
    <citation type="journal article" date="2017" name="Nat. Ecol. Evol.">
        <title>Genome expansion and lineage-specific genetic innovations in the forest pathogenic fungi Armillaria.</title>
        <authorList>
            <person name="Sipos G."/>
            <person name="Prasanna A.N."/>
            <person name="Walter M.C."/>
            <person name="O'Connor E."/>
            <person name="Balint B."/>
            <person name="Krizsan K."/>
            <person name="Kiss B."/>
            <person name="Hess J."/>
            <person name="Varga T."/>
            <person name="Slot J."/>
            <person name="Riley R."/>
            <person name="Boka B."/>
            <person name="Rigling D."/>
            <person name="Barry K."/>
            <person name="Lee J."/>
            <person name="Mihaltcheva S."/>
            <person name="LaButti K."/>
            <person name="Lipzen A."/>
            <person name="Waldron R."/>
            <person name="Moloney N.M."/>
            <person name="Sperisen C."/>
            <person name="Kredics L."/>
            <person name="Vagvoelgyi C."/>
            <person name="Patrignani A."/>
            <person name="Fitzpatrick D."/>
            <person name="Nagy I."/>
            <person name="Doyle S."/>
            <person name="Anderson J.B."/>
            <person name="Grigoriev I.V."/>
            <person name="Gueldener U."/>
            <person name="Muensterkoetter M."/>
            <person name="Nagy L.G."/>
        </authorList>
    </citation>
    <scope>NUCLEOTIDE SEQUENCE [LARGE SCALE GENOMIC DNA]</scope>
    <source>
        <strain evidence="4">Ar21-2</strain>
    </source>
</reference>
<dbReference type="Pfam" id="PF00656">
    <property type="entry name" value="Peptidase_C14"/>
    <property type="match status" value="1"/>
</dbReference>
<dbReference type="GO" id="GO:0004197">
    <property type="term" value="F:cysteine-type endopeptidase activity"/>
    <property type="evidence" value="ECO:0007669"/>
    <property type="project" value="InterPro"/>
</dbReference>
<sequence length="241" mass="27145">MKHIHQLTQDAKPGDRFFFYFSGHSIQQENKTGSEEDGRDECIVTKSGKRIQDNELRAHLVEKLPVGSHLTALLDTCHSGSLLDLKHCRCNRLLAPQRSNSGWKALEPAFRKQSGHPQRRNGIGGSDYLRNSNIPRLISIILAEPEPDYFGDSWKSPPTCILSDTKRMCESPEPVSGKFCFGSCEISKEPMKTATVVCLSSCKDSQTTSEIDNMPSMTNVLIEFCRKRSRPTFKDLMVHIM</sequence>
<evidence type="ECO:0000313" key="3">
    <source>
        <dbReference type="EMBL" id="PBK87664.1"/>
    </source>
</evidence>
<dbReference type="InterPro" id="IPR050452">
    <property type="entry name" value="Metacaspase"/>
</dbReference>
<dbReference type="PANTHER" id="PTHR48104:SF30">
    <property type="entry name" value="METACASPASE-1"/>
    <property type="match status" value="1"/>
</dbReference>
<organism evidence="3 4">
    <name type="scientific">Armillaria gallica</name>
    <name type="common">Bulbous honey fungus</name>
    <name type="synonym">Armillaria bulbosa</name>
    <dbReference type="NCBI Taxonomy" id="47427"/>
    <lineage>
        <taxon>Eukaryota</taxon>
        <taxon>Fungi</taxon>
        <taxon>Dikarya</taxon>
        <taxon>Basidiomycota</taxon>
        <taxon>Agaricomycotina</taxon>
        <taxon>Agaricomycetes</taxon>
        <taxon>Agaricomycetidae</taxon>
        <taxon>Agaricales</taxon>
        <taxon>Marasmiineae</taxon>
        <taxon>Physalacriaceae</taxon>
        <taxon>Armillaria</taxon>
    </lineage>
</organism>
<dbReference type="EMBL" id="KZ293677">
    <property type="protein sequence ID" value="PBK87664.1"/>
    <property type="molecule type" value="Genomic_DNA"/>
</dbReference>
<dbReference type="GO" id="GO:0005737">
    <property type="term" value="C:cytoplasm"/>
    <property type="evidence" value="ECO:0007669"/>
    <property type="project" value="TreeGrafter"/>
</dbReference>
<dbReference type="Gene3D" id="3.40.50.1460">
    <property type="match status" value="1"/>
</dbReference>
<gene>
    <name evidence="3" type="ORF">ARMGADRAFT_450447</name>
</gene>
<dbReference type="OrthoDB" id="3223806at2759"/>
<dbReference type="PANTHER" id="PTHR48104">
    <property type="entry name" value="METACASPASE-4"/>
    <property type="match status" value="1"/>
</dbReference>
<dbReference type="Proteomes" id="UP000217790">
    <property type="component" value="Unassembled WGS sequence"/>
</dbReference>
<dbReference type="AlphaFoldDB" id="A0A2H3D1P9"/>
<dbReference type="InParanoid" id="A0A2H3D1P9"/>
<accession>A0A2H3D1P9</accession>
<dbReference type="GO" id="GO:0006508">
    <property type="term" value="P:proteolysis"/>
    <property type="evidence" value="ECO:0007669"/>
    <property type="project" value="InterPro"/>
</dbReference>
<evidence type="ECO:0000259" key="2">
    <source>
        <dbReference type="Pfam" id="PF00656"/>
    </source>
</evidence>
<evidence type="ECO:0000313" key="4">
    <source>
        <dbReference type="Proteomes" id="UP000217790"/>
    </source>
</evidence>
<evidence type="ECO:0000256" key="1">
    <source>
        <dbReference type="ARBA" id="ARBA00009005"/>
    </source>
</evidence>
<dbReference type="InterPro" id="IPR011600">
    <property type="entry name" value="Pept_C14_caspase"/>
</dbReference>
<protein>
    <recommendedName>
        <fullName evidence="2">Peptidase C14 caspase domain-containing protein</fullName>
    </recommendedName>
</protein>
<name>A0A2H3D1P9_ARMGA</name>
<comment type="similarity">
    <text evidence="1">Belongs to the peptidase C14B family.</text>
</comment>
<proteinExistence type="inferred from homology"/>
<keyword evidence="4" id="KW-1185">Reference proteome</keyword>